<organism evidence="2 3">
    <name type="scientific">Aegilops tauschii subsp. strangulata</name>
    <name type="common">Goatgrass</name>
    <dbReference type="NCBI Taxonomy" id="200361"/>
    <lineage>
        <taxon>Eukaryota</taxon>
        <taxon>Viridiplantae</taxon>
        <taxon>Streptophyta</taxon>
        <taxon>Embryophyta</taxon>
        <taxon>Tracheophyta</taxon>
        <taxon>Spermatophyta</taxon>
        <taxon>Magnoliopsida</taxon>
        <taxon>Liliopsida</taxon>
        <taxon>Poales</taxon>
        <taxon>Poaceae</taxon>
        <taxon>BOP clade</taxon>
        <taxon>Pooideae</taxon>
        <taxon>Triticodae</taxon>
        <taxon>Triticeae</taxon>
        <taxon>Triticinae</taxon>
        <taxon>Aegilops</taxon>
    </lineage>
</organism>
<evidence type="ECO:0000313" key="2">
    <source>
        <dbReference type="EnsemblPlants" id="AET4Gv20425800.1"/>
    </source>
</evidence>
<reference evidence="2" key="4">
    <citation type="submission" date="2019-03" db="UniProtKB">
        <authorList>
            <consortium name="EnsemblPlants"/>
        </authorList>
    </citation>
    <scope>IDENTIFICATION</scope>
</reference>
<feature type="signal peptide" evidence="1">
    <location>
        <begin position="1"/>
        <end position="27"/>
    </location>
</feature>
<keyword evidence="3" id="KW-1185">Reference proteome</keyword>
<feature type="chain" id="PRO_5019320447" evidence="1">
    <location>
        <begin position="28"/>
        <end position="104"/>
    </location>
</feature>
<dbReference type="AlphaFoldDB" id="A0A453I344"/>
<dbReference type="Gramene" id="AET4Gv20425800.1">
    <property type="protein sequence ID" value="AET4Gv20425800.1"/>
    <property type="gene ID" value="AET4Gv20425800"/>
</dbReference>
<keyword evidence="1" id="KW-0732">Signal</keyword>
<evidence type="ECO:0000256" key="1">
    <source>
        <dbReference type="SAM" id="SignalP"/>
    </source>
</evidence>
<dbReference type="EnsemblPlants" id="AET4Gv20425800.1">
    <property type="protein sequence ID" value="AET4Gv20425800.1"/>
    <property type="gene ID" value="AET4Gv20425800"/>
</dbReference>
<reference evidence="3" key="2">
    <citation type="journal article" date="2017" name="Nat. Plants">
        <title>The Aegilops tauschii genome reveals multiple impacts of transposons.</title>
        <authorList>
            <person name="Zhao G."/>
            <person name="Zou C."/>
            <person name="Li K."/>
            <person name="Wang K."/>
            <person name="Li T."/>
            <person name="Gao L."/>
            <person name="Zhang X."/>
            <person name="Wang H."/>
            <person name="Yang Z."/>
            <person name="Liu X."/>
            <person name="Jiang W."/>
            <person name="Mao L."/>
            <person name="Kong X."/>
            <person name="Jiao Y."/>
            <person name="Jia J."/>
        </authorList>
    </citation>
    <scope>NUCLEOTIDE SEQUENCE [LARGE SCALE GENOMIC DNA]</scope>
    <source>
        <strain evidence="3">cv. AL8/78</strain>
    </source>
</reference>
<proteinExistence type="predicted"/>
<protein>
    <submittedName>
        <fullName evidence="2">Uncharacterized protein</fullName>
    </submittedName>
</protein>
<dbReference type="Proteomes" id="UP000015105">
    <property type="component" value="Chromosome 4D"/>
</dbReference>
<accession>A0A453I344</accession>
<sequence length="104" mass="10826">SSCPNLAVAPSLNLLLLLLLHPTFLRASAPAAILLHSPSASCGLSSPCPRRCFSSCPNLSVAPSLNLLLLLLLLPRHCCCSSFLSPTAVLLLPQPPAIAFSLSL</sequence>
<reference evidence="2" key="3">
    <citation type="journal article" date="2017" name="Nature">
        <title>Genome sequence of the progenitor of the wheat D genome Aegilops tauschii.</title>
        <authorList>
            <person name="Luo M.C."/>
            <person name="Gu Y.Q."/>
            <person name="Puiu D."/>
            <person name="Wang H."/>
            <person name="Twardziok S.O."/>
            <person name="Deal K.R."/>
            <person name="Huo N."/>
            <person name="Zhu T."/>
            <person name="Wang L."/>
            <person name="Wang Y."/>
            <person name="McGuire P.E."/>
            <person name="Liu S."/>
            <person name="Long H."/>
            <person name="Ramasamy R.K."/>
            <person name="Rodriguez J.C."/>
            <person name="Van S.L."/>
            <person name="Yuan L."/>
            <person name="Wang Z."/>
            <person name="Xia Z."/>
            <person name="Xiao L."/>
            <person name="Anderson O.D."/>
            <person name="Ouyang S."/>
            <person name="Liang Y."/>
            <person name="Zimin A.V."/>
            <person name="Pertea G."/>
            <person name="Qi P."/>
            <person name="Bennetzen J.L."/>
            <person name="Dai X."/>
            <person name="Dawson M.W."/>
            <person name="Muller H.G."/>
            <person name="Kugler K."/>
            <person name="Rivarola-Duarte L."/>
            <person name="Spannagl M."/>
            <person name="Mayer K.F.X."/>
            <person name="Lu F.H."/>
            <person name="Bevan M.W."/>
            <person name="Leroy P."/>
            <person name="Li P."/>
            <person name="You F.M."/>
            <person name="Sun Q."/>
            <person name="Liu Z."/>
            <person name="Lyons E."/>
            <person name="Wicker T."/>
            <person name="Salzberg S.L."/>
            <person name="Devos K.M."/>
            <person name="Dvorak J."/>
        </authorList>
    </citation>
    <scope>NUCLEOTIDE SEQUENCE [LARGE SCALE GENOMIC DNA]</scope>
    <source>
        <strain evidence="2">cv. AL8/78</strain>
    </source>
</reference>
<evidence type="ECO:0000313" key="3">
    <source>
        <dbReference type="Proteomes" id="UP000015105"/>
    </source>
</evidence>
<reference evidence="2" key="5">
    <citation type="journal article" date="2021" name="G3 (Bethesda)">
        <title>Aegilops tauschii genome assembly Aet v5.0 features greater sequence contiguity and improved annotation.</title>
        <authorList>
            <person name="Wang L."/>
            <person name="Zhu T."/>
            <person name="Rodriguez J.C."/>
            <person name="Deal K.R."/>
            <person name="Dubcovsky J."/>
            <person name="McGuire P.E."/>
            <person name="Lux T."/>
            <person name="Spannagl M."/>
            <person name="Mayer K.F.X."/>
            <person name="Baldrich P."/>
            <person name="Meyers B.C."/>
            <person name="Huo N."/>
            <person name="Gu Y.Q."/>
            <person name="Zhou H."/>
            <person name="Devos K.M."/>
            <person name="Bennetzen J.L."/>
            <person name="Unver T."/>
            <person name="Budak H."/>
            <person name="Gulick P.J."/>
            <person name="Galiba G."/>
            <person name="Kalapos B."/>
            <person name="Nelson D.R."/>
            <person name="Li P."/>
            <person name="You F.M."/>
            <person name="Luo M.C."/>
            <person name="Dvorak J."/>
        </authorList>
    </citation>
    <scope>NUCLEOTIDE SEQUENCE [LARGE SCALE GENOMIC DNA]</scope>
    <source>
        <strain evidence="2">cv. AL8/78</strain>
    </source>
</reference>
<reference evidence="3" key="1">
    <citation type="journal article" date="2014" name="Science">
        <title>Ancient hybridizations among the ancestral genomes of bread wheat.</title>
        <authorList>
            <consortium name="International Wheat Genome Sequencing Consortium,"/>
            <person name="Marcussen T."/>
            <person name="Sandve S.R."/>
            <person name="Heier L."/>
            <person name="Spannagl M."/>
            <person name="Pfeifer M."/>
            <person name="Jakobsen K.S."/>
            <person name="Wulff B.B."/>
            <person name="Steuernagel B."/>
            <person name="Mayer K.F."/>
            <person name="Olsen O.A."/>
        </authorList>
    </citation>
    <scope>NUCLEOTIDE SEQUENCE [LARGE SCALE GENOMIC DNA]</scope>
    <source>
        <strain evidence="3">cv. AL8/78</strain>
    </source>
</reference>
<name>A0A453I344_AEGTS</name>